<evidence type="ECO:0000256" key="1">
    <source>
        <dbReference type="SAM" id="MobiDB-lite"/>
    </source>
</evidence>
<feature type="region of interest" description="Disordered" evidence="1">
    <location>
        <begin position="156"/>
        <end position="218"/>
    </location>
</feature>
<proteinExistence type="predicted"/>
<dbReference type="InterPro" id="IPR040256">
    <property type="entry name" value="At4g02000-like"/>
</dbReference>
<dbReference type="PANTHER" id="PTHR31286">
    <property type="entry name" value="GLYCINE-RICH CELL WALL STRUCTURAL PROTEIN 1.8-LIKE"/>
    <property type="match status" value="1"/>
</dbReference>
<protein>
    <recommendedName>
        <fullName evidence="3">DUF4283 domain-containing protein</fullName>
    </recommendedName>
</protein>
<reference evidence="2" key="2">
    <citation type="journal article" date="2024" name="Plant">
        <title>Genomic evolution and insights into agronomic trait innovations of Sesamum species.</title>
        <authorList>
            <person name="Miao H."/>
            <person name="Wang L."/>
            <person name="Qu L."/>
            <person name="Liu H."/>
            <person name="Sun Y."/>
            <person name="Le M."/>
            <person name="Wang Q."/>
            <person name="Wei S."/>
            <person name="Zheng Y."/>
            <person name="Lin W."/>
            <person name="Duan Y."/>
            <person name="Cao H."/>
            <person name="Xiong S."/>
            <person name="Wang X."/>
            <person name="Wei L."/>
            <person name="Li C."/>
            <person name="Ma Q."/>
            <person name="Ju M."/>
            <person name="Zhao R."/>
            <person name="Li G."/>
            <person name="Mu C."/>
            <person name="Tian Q."/>
            <person name="Mei H."/>
            <person name="Zhang T."/>
            <person name="Gao T."/>
            <person name="Zhang H."/>
        </authorList>
    </citation>
    <scope>NUCLEOTIDE SEQUENCE</scope>
    <source>
        <strain evidence="2">KEN1</strain>
    </source>
</reference>
<sequence length="218" mass="24866">MLDPIKGVDIRRLEEGRFLLCFNHIIDRNCALDGCPWSFEKNTLILSNIGINENPQQVNLDWCEFVVHVHDLPLSKMNFVIVSLIGNALVQFRDMEMEESDRAWGSTLRMRVAFNVTQPLIRVLRHIHICCALHFEDGFHNPGEEMPYGAWLRAPSSSWGTRKPRQTPSPSSTSRRPHPNLVRGPRIFDFGSAHKPMQSAVERGKTVVPDASDYPHSK</sequence>
<reference evidence="2" key="1">
    <citation type="submission" date="2020-06" db="EMBL/GenBank/DDBJ databases">
        <authorList>
            <person name="Li T."/>
            <person name="Hu X."/>
            <person name="Zhang T."/>
            <person name="Song X."/>
            <person name="Zhang H."/>
            <person name="Dai N."/>
            <person name="Sheng W."/>
            <person name="Hou X."/>
            <person name="Wei L."/>
        </authorList>
    </citation>
    <scope>NUCLEOTIDE SEQUENCE</scope>
    <source>
        <strain evidence="2">KEN1</strain>
        <tissue evidence="2">Leaf</tissue>
    </source>
</reference>
<accession>A0AAW2TMI7</accession>
<evidence type="ECO:0008006" key="3">
    <source>
        <dbReference type="Google" id="ProtNLM"/>
    </source>
</evidence>
<dbReference type="AlphaFoldDB" id="A0AAW2TMI7"/>
<organism evidence="2">
    <name type="scientific">Sesamum latifolium</name>
    <dbReference type="NCBI Taxonomy" id="2727402"/>
    <lineage>
        <taxon>Eukaryota</taxon>
        <taxon>Viridiplantae</taxon>
        <taxon>Streptophyta</taxon>
        <taxon>Embryophyta</taxon>
        <taxon>Tracheophyta</taxon>
        <taxon>Spermatophyta</taxon>
        <taxon>Magnoliopsida</taxon>
        <taxon>eudicotyledons</taxon>
        <taxon>Gunneridae</taxon>
        <taxon>Pentapetalae</taxon>
        <taxon>asterids</taxon>
        <taxon>lamiids</taxon>
        <taxon>Lamiales</taxon>
        <taxon>Pedaliaceae</taxon>
        <taxon>Sesamum</taxon>
    </lineage>
</organism>
<comment type="caution">
    <text evidence="2">The sequence shown here is derived from an EMBL/GenBank/DDBJ whole genome shotgun (WGS) entry which is preliminary data.</text>
</comment>
<dbReference type="PANTHER" id="PTHR31286:SF178">
    <property type="entry name" value="DUF4283 DOMAIN-CONTAINING PROTEIN"/>
    <property type="match status" value="1"/>
</dbReference>
<dbReference type="EMBL" id="JACGWN010000014">
    <property type="protein sequence ID" value="KAL0406150.1"/>
    <property type="molecule type" value="Genomic_DNA"/>
</dbReference>
<gene>
    <name evidence="2" type="ORF">Slati_3928900</name>
</gene>
<name>A0AAW2TMI7_9LAMI</name>
<evidence type="ECO:0000313" key="2">
    <source>
        <dbReference type="EMBL" id="KAL0406150.1"/>
    </source>
</evidence>